<evidence type="ECO:0000313" key="3">
    <source>
        <dbReference type="Proteomes" id="UP000731907"/>
    </source>
</evidence>
<proteinExistence type="predicted"/>
<gene>
    <name evidence="2" type="ORF">GU927_006325</name>
</gene>
<keyword evidence="1" id="KW-0472">Membrane</keyword>
<feature type="transmembrane region" description="Helical" evidence="1">
    <location>
        <begin position="109"/>
        <end position="131"/>
    </location>
</feature>
<keyword evidence="1" id="KW-0812">Transmembrane</keyword>
<protein>
    <submittedName>
        <fullName evidence="2">Rod shape-determining protein MreD</fullName>
    </submittedName>
</protein>
<dbReference type="RefSeq" id="WP_161761513.1">
    <property type="nucleotide sequence ID" value="NZ_JAAATX020000004.1"/>
</dbReference>
<dbReference type="Proteomes" id="UP000731907">
    <property type="component" value="Unassembled WGS sequence"/>
</dbReference>
<accession>A0ABS6J140</accession>
<name>A0ABS6J140_9RHOB</name>
<feature type="transmembrane region" description="Helical" evidence="1">
    <location>
        <begin position="59"/>
        <end position="88"/>
    </location>
</feature>
<keyword evidence="3" id="KW-1185">Reference proteome</keyword>
<comment type="caution">
    <text evidence="2">The sequence shown here is derived from an EMBL/GenBank/DDBJ whole genome shotgun (WGS) entry which is preliminary data.</text>
</comment>
<evidence type="ECO:0000313" key="2">
    <source>
        <dbReference type="EMBL" id="MBU9697460.1"/>
    </source>
</evidence>
<feature type="transmembrane region" description="Helical" evidence="1">
    <location>
        <begin position="137"/>
        <end position="162"/>
    </location>
</feature>
<reference evidence="2 3" key="1">
    <citation type="submission" date="2021-06" db="EMBL/GenBank/DDBJ databases">
        <title>Rhodobacteraceae bacterium strain HSP-20.</title>
        <authorList>
            <person name="Chen W.-M."/>
        </authorList>
    </citation>
    <scope>NUCLEOTIDE SEQUENCE [LARGE SCALE GENOMIC DNA]</scope>
    <source>
        <strain evidence="2 3">HSP-20</strain>
    </source>
</reference>
<sequence>MVDPVRSSVWLYRGAFVGLALLLLFLRLLPLGSVAGDWPGPDLLLCLIFAWVVRRPDYLPVALIGAVILLEDLILMRPPGLWCALVILATEFIRARAVLTRELGFLTEWLLVGGMMLALLLAYRLAFSLAFLPQPGFGFALLQVLWSILCYPLVVAASRFAFDLRKPAMGEVDAYGRRL</sequence>
<dbReference type="EMBL" id="JAAATX020000004">
    <property type="protein sequence ID" value="MBU9697460.1"/>
    <property type="molecule type" value="Genomic_DNA"/>
</dbReference>
<keyword evidence="1" id="KW-1133">Transmembrane helix</keyword>
<organism evidence="2 3">
    <name type="scientific">Paragemmobacter amnigenus</name>
    <dbReference type="NCBI Taxonomy" id="2852097"/>
    <lineage>
        <taxon>Bacteria</taxon>
        <taxon>Pseudomonadati</taxon>
        <taxon>Pseudomonadota</taxon>
        <taxon>Alphaproteobacteria</taxon>
        <taxon>Rhodobacterales</taxon>
        <taxon>Paracoccaceae</taxon>
        <taxon>Paragemmobacter</taxon>
    </lineage>
</organism>
<evidence type="ECO:0000256" key="1">
    <source>
        <dbReference type="SAM" id="Phobius"/>
    </source>
</evidence>